<organism evidence="2 3">
    <name type="scientific">Natronospira proteinivora</name>
    <dbReference type="NCBI Taxonomy" id="1807133"/>
    <lineage>
        <taxon>Bacteria</taxon>
        <taxon>Pseudomonadati</taxon>
        <taxon>Pseudomonadota</taxon>
        <taxon>Gammaproteobacteria</taxon>
        <taxon>Natronospirales</taxon>
        <taxon>Natronospiraceae</taxon>
        <taxon>Natronospira</taxon>
    </lineage>
</organism>
<sequence>MDKIIPNGIIHDVAMLGAGIRQRRRQLGLTQADAAMACGVGTRFLAELERGKPTAQLGKTLQILTGLGLELTLHTRERT</sequence>
<evidence type="ECO:0000259" key="1">
    <source>
        <dbReference type="PROSITE" id="PS50943"/>
    </source>
</evidence>
<comment type="caution">
    <text evidence="2">The sequence shown here is derived from an EMBL/GenBank/DDBJ whole genome shotgun (WGS) entry which is preliminary data.</text>
</comment>
<evidence type="ECO:0000313" key="3">
    <source>
        <dbReference type="Proteomes" id="UP001523550"/>
    </source>
</evidence>
<proteinExistence type="predicted"/>
<gene>
    <name evidence="2" type="ORF">J2T60_001887</name>
</gene>
<dbReference type="SUPFAM" id="SSF47413">
    <property type="entry name" value="lambda repressor-like DNA-binding domains"/>
    <property type="match status" value="1"/>
</dbReference>
<dbReference type="SMART" id="SM00530">
    <property type="entry name" value="HTH_XRE"/>
    <property type="match status" value="1"/>
</dbReference>
<protein>
    <submittedName>
        <fullName evidence="2">Y4mF family transcriptional regulator</fullName>
    </submittedName>
</protein>
<keyword evidence="3" id="KW-1185">Reference proteome</keyword>
<dbReference type="EMBL" id="JALJYF010000002">
    <property type="protein sequence ID" value="MCP1727887.1"/>
    <property type="molecule type" value="Genomic_DNA"/>
</dbReference>
<name>A0ABT1GA09_9GAMM</name>
<dbReference type="Proteomes" id="UP001523550">
    <property type="component" value="Unassembled WGS sequence"/>
</dbReference>
<evidence type="ECO:0000313" key="2">
    <source>
        <dbReference type="EMBL" id="MCP1727887.1"/>
    </source>
</evidence>
<feature type="domain" description="HTH cro/C1-type" evidence="1">
    <location>
        <begin position="20"/>
        <end position="74"/>
    </location>
</feature>
<dbReference type="InterPro" id="IPR001387">
    <property type="entry name" value="Cro/C1-type_HTH"/>
</dbReference>
<accession>A0ABT1GA09</accession>
<dbReference type="RefSeq" id="WP_253448889.1">
    <property type="nucleotide sequence ID" value="NZ_JALJYF010000002.1"/>
</dbReference>
<dbReference type="InterPro" id="IPR010982">
    <property type="entry name" value="Lambda_DNA-bd_dom_sf"/>
</dbReference>
<dbReference type="CDD" id="cd00093">
    <property type="entry name" value="HTH_XRE"/>
    <property type="match status" value="1"/>
</dbReference>
<dbReference type="Gene3D" id="1.10.260.40">
    <property type="entry name" value="lambda repressor-like DNA-binding domains"/>
    <property type="match status" value="1"/>
</dbReference>
<dbReference type="PROSITE" id="PS50943">
    <property type="entry name" value="HTH_CROC1"/>
    <property type="match status" value="1"/>
</dbReference>
<reference evidence="2 3" key="1">
    <citation type="submission" date="2022-03" db="EMBL/GenBank/DDBJ databases">
        <title>Genomic Encyclopedia of Type Strains, Phase III (KMG-III): the genomes of soil and plant-associated and newly described type strains.</title>
        <authorList>
            <person name="Whitman W."/>
        </authorList>
    </citation>
    <scope>NUCLEOTIDE SEQUENCE [LARGE SCALE GENOMIC DNA]</scope>
    <source>
        <strain evidence="2 3">BSker1</strain>
    </source>
</reference>
<dbReference type="Pfam" id="PF13560">
    <property type="entry name" value="HTH_31"/>
    <property type="match status" value="1"/>
</dbReference>